<dbReference type="Proteomes" id="UP000192758">
    <property type="component" value="Unassembled WGS sequence"/>
</dbReference>
<dbReference type="AlphaFoldDB" id="A0A1W0E7N8"/>
<name>A0A1W0E7N8_9MICR</name>
<organism evidence="1 2">
    <name type="scientific">Ecytonucleospora hepatopenaei</name>
    <dbReference type="NCBI Taxonomy" id="646526"/>
    <lineage>
        <taxon>Eukaryota</taxon>
        <taxon>Fungi</taxon>
        <taxon>Fungi incertae sedis</taxon>
        <taxon>Microsporidia</taxon>
        <taxon>Enterocytozoonidae</taxon>
        <taxon>Ecytonucleospora</taxon>
    </lineage>
</organism>
<dbReference type="EMBL" id="MNPJ01000012">
    <property type="protein sequence ID" value="OQS55248.1"/>
    <property type="molecule type" value="Genomic_DNA"/>
</dbReference>
<comment type="caution">
    <text evidence="1">The sequence shown here is derived from an EMBL/GenBank/DDBJ whole genome shotgun (WGS) entry which is preliminary data.</text>
</comment>
<accession>A0A1W0E7N8</accession>
<keyword evidence="2" id="KW-1185">Reference proteome</keyword>
<protein>
    <submittedName>
        <fullName evidence="1">Uncharacterized protein</fullName>
    </submittedName>
</protein>
<reference evidence="1 2" key="1">
    <citation type="journal article" date="2017" name="Environ. Microbiol.">
        <title>Decay of the glycolytic pathway and adaptation to intranuclear parasitism within Enterocytozoonidae microsporidia.</title>
        <authorList>
            <person name="Wiredu Boakye D."/>
            <person name="Jaroenlak P."/>
            <person name="Prachumwat A."/>
            <person name="Williams T.A."/>
            <person name="Bateman K.S."/>
            <person name="Itsathitphaisarn O."/>
            <person name="Sritunyalucksana K."/>
            <person name="Paszkiewicz K.H."/>
            <person name="Moore K.A."/>
            <person name="Stentiford G.D."/>
            <person name="Williams B.A."/>
        </authorList>
    </citation>
    <scope>NUCLEOTIDE SEQUENCE [LARGE SCALE GENOMIC DNA]</scope>
    <source>
        <strain evidence="1 2">TH1</strain>
    </source>
</reference>
<evidence type="ECO:0000313" key="2">
    <source>
        <dbReference type="Proteomes" id="UP000192758"/>
    </source>
</evidence>
<proteinExistence type="predicted"/>
<gene>
    <name evidence="1" type="ORF">EHP00_606</name>
</gene>
<evidence type="ECO:0000313" key="1">
    <source>
        <dbReference type="EMBL" id="OQS55248.1"/>
    </source>
</evidence>
<sequence length="180" mass="21830">MFFECSLYGSVFEISDTFKRELHYRAFKREEYIYISDNNEINYLYHQKDKITLTKYFNLDKNKQRTCLIRNIERYETKDNLDVIQSFLLSNNFKLVSHICYDLVEFVINGYFVEFTKEDCRLNMDTANIQEKEYIKNKEPEEWLVKAFCFTKNPQEGETILKTTYEDLCIKFSFDKSIFV</sequence>
<dbReference type="VEuPathDB" id="MicrosporidiaDB:EHP00_606"/>